<proteinExistence type="predicted"/>
<keyword evidence="2" id="KW-1185">Reference proteome</keyword>
<accession>A0A0B8T744</accession>
<dbReference type="OrthoDB" id="3611744at2"/>
<name>A0A0B8T744_9SPHI</name>
<comment type="caution">
    <text evidence="1">The sequence shown here is derived from an EMBL/GenBank/DDBJ whole genome shotgun (WGS) entry which is preliminary data.</text>
</comment>
<dbReference type="Pfam" id="PF08889">
    <property type="entry name" value="WbqC"/>
    <property type="match status" value="1"/>
</dbReference>
<dbReference type="eggNOG" id="COG4122">
    <property type="taxonomic scope" value="Bacteria"/>
</dbReference>
<dbReference type="InterPro" id="IPR014985">
    <property type="entry name" value="WbqC"/>
</dbReference>
<reference evidence="1 2" key="2">
    <citation type="journal article" date="2015" name="PLoS ONE">
        <title>Whole-Genome Optical Mapping and Finished Genome Sequence of Sphingobacterium deserti sp. nov., a New Species Isolated from the Western Desert of China.</title>
        <authorList>
            <person name="Teng C."/>
            <person name="Zhou Z."/>
            <person name="Molnar I."/>
            <person name="Li X."/>
            <person name="Tang R."/>
            <person name="Chen M."/>
            <person name="Wang L."/>
            <person name="Su S."/>
            <person name="Zhang W."/>
            <person name="Lin M."/>
        </authorList>
    </citation>
    <scope>NUCLEOTIDE SEQUENCE [LARGE SCALE GENOMIC DNA]</scope>
    <source>
        <strain evidence="2">ACCC05744</strain>
    </source>
</reference>
<organism evidence="1 2">
    <name type="scientific">Sphingobacterium deserti</name>
    <dbReference type="NCBI Taxonomy" id="1229276"/>
    <lineage>
        <taxon>Bacteria</taxon>
        <taxon>Pseudomonadati</taxon>
        <taxon>Bacteroidota</taxon>
        <taxon>Sphingobacteriia</taxon>
        <taxon>Sphingobacteriales</taxon>
        <taxon>Sphingobacteriaceae</taxon>
        <taxon>Sphingobacterium</taxon>
    </lineage>
</organism>
<gene>
    <name evidence="1" type="ORF">DI53_1974</name>
</gene>
<dbReference type="RefSeq" id="WP_037498299.1">
    <property type="nucleotide sequence ID" value="NZ_JJMU01000029.1"/>
</dbReference>
<reference evidence="2" key="1">
    <citation type="submission" date="2014-04" db="EMBL/GenBank/DDBJ databases">
        <title>Whole-Genome optical mapping and complete genome sequence of Sphingobacterium deserti sp. nov., a new spaces isolated from desert in the west of China.</title>
        <authorList>
            <person name="Teng C."/>
            <person name="Zhou Z."/>
            <person name="Li X."/>
            <person name="Chen M."/>
            <person name="Lin M."/>
            <person name="Wang L."/>
            <person name="Su S."/>
            <person name="Zhang C."/>
            <person name="Zhang W."/>
        </authorList>
    </citation>
    <scope>NUCLEOTIDE SEQUENCE [LARGE SCALE GENOMIC DNA]</scope>
    <source>
        <strain evidence="2">ACCC05744</strain>
    </source>
</reference>
<sequence>MKVGIMQPYFLPYIGYISLIKHTERFILFDVVQFIRHGWIERNRVLKQNDGWLYIQVPLEKFSRETLIKDVRINNEINWKDKIFAQLITYKKRAPFYATVVELLRNVFDKSFDSIVDLNRELLIAICQYLEIAATIEVFSQMNLQIDEAHAPDEWALNICKKLGTDISYINPIGGMDFFDRKKYEDNDINLLFQKMMITPYSQKRATFEPGLSIIDVMMFNSKDEINLMLDNYELI</sequence>
<dbReference type="STRING" id="1229276.DI53_1974"/>
<evidence type="ECO:0008006" key="3">
    <source>
        <dbReference type="Google" id="ProtNLM"/>
    </source>
</evidence>
<dbReference type="AlphaFoldDB" id="A0A0B8T744"/>
<dbReference type="Proteomes" id="UP000031802">
    <property type="component" value="Unassembled WGS sequence"/>
</dbReference>
<dbReference type="EMBL" id="JJMU01000029">
    <property type="protein sequence ID" value="KGE14144.1"/>
    <property type="molecule type" value="Genomic_DNA"/>
</dbReference>
<dbReference type="PATRIC" id="fig|1229276.3.peg.2035"/>
<evidence type="ECO:0000313" key="2">
    <source>
        <dbReference type="Proteomes" id="UP000031802"/>
    </source>
</evidence>
<protein>
    <recommendedName>
        <fullName evidence="3">WbqC-like family protein</fullName>
    </recommendedName>
</protein>
<evidence type="ECO:0000313" key="1">
    <source>
        <dbReference type="EMBL" id="KGE14144.1"/>
    </source>
</evidence>